<accession>A0A1Y2A0B6</accession>
<dbReference type="EMBL" id="MCFA01000023">
    <property type="protein sequence ID" value="ORY15747.1"/>
    <property type="molecule type" value="Genomic_DNA"/>
</dbReference>
<reference evidence="1 2" key="1">
    <citation type="submission" date="2016-07" db="EMBL/GenBank/DDBJ databases">
        <title>Pervasive Adenine N6-methylation of Active Genes in Fungi.</title>
        <authorList>
            <consortium name="DOE Joint Genome Institute"/>
            <person name="Mondo S.J."/>
            <person name="Dannebaum R.O."/>
            <person name="Kuo R.C."/>
            <person name="Labutti K."/>
            <person name="Haridas S."/>
            <person name="Kuo A."/>
            <person name="Salamov A."/>
            <person name="Ahrendt S.R."/>
            <person name="Lipzen A."/>
            <person name="Sullivan W."/>
            <person name="Andreopoulos W.B."/>
            <person name="Clum A."/>
            <person name="Lindquist E."/>
            <person name="Daum C."/>
            <person name="Ramamoorthy G.K."/>
            <person name="Gryganskyi A."/>
            <person name="Culley D."/>
            <person name="Magnuson J.K."/>
            <person name="James T.Y."/>
            <person name="O'Malley M.A."/>
            <person name="Stajich J.E."/>
            <person name="Spatafora J.W."/>
            <person name="Visel A."/>
            <person name="Grigoriev I.V."/>
        </authorList>
    </citation>
    <scope>NUCLEOTIDE SEQUENCE [LARGE SCALE GENOMIC DNA]</scope>
    <source>
        <strain evidence="1 2">CBS 115471</strain>
    </source>
</reference>
<evidence type="ECO:0000313" key="1">
    <source>
        <dbReference type="EMBL" id="ORY15747.1"/>
    </source>
</evidence>
<comment type="caution">
    <text evidence="1">The sequence shown here is derived from an EMBL/GenBank/DDBJ whole genome shotgun (WGS) entry which is preliminary data.</text>
</comment>
<evidence type="ECO:0000313" key="2">
    <source>
        <dbReference type="Proteomes" id="UP000193144"/>
    </source>
</evidence>
<name>A0A1Y2A0B6_9PLEO</name>
<proteinExistence type="predicted"/>
<sequence>MLRACRSERIHPWRNSRLMRVSTLSIVAIYELHVHSSSASDSDGEKQRVWCPSGQPSDKVELDMKPRVLQSIELRGRFLCGRHAYFICRSWGSLDLSWDGKASGRVRNSSEEAPRFRSTGNPRLRTRSVTAQNCGEFLLTGRRRRTASVGTRGVYETCG</sequence>
<dbReference type="AlphaFoldDB" id="A0A1Y2A0B6"/>
<organism evidence="1 2">
    <name type="scientific">Clohesyomyces aquaticus</name>
    <dbReference type="NCBI Taxonomy" id="1231657"/>
    <lineage>
        <taxon>Eukaryota</taxon>
        <taxon>Fungi</taxon>
        <taxon>Dikarya</taxon>
        <taxon>Ascomycota</taxon>
        <taxon>Pezizomycotina</taxon>
        <taxon>Dothideomycetes</taxon>
        <taxon>Pleosporomycetidae</taxon>
        <taxon>Pleosporales</taxon>
        <taxon>Lindgomycetaceae</taxon>
        <taxon>Clohesyomyces</taxon>
    </lineage>
</organism>
<dbReference type="Proteomes" id="UP000193144">
    <property type="component" value="Unassembled WGS sequence"/>
</dbReference>
<keyword evidence="2" id="KW-1185">Reference proteome</keyword>
<gene>
    <name evidence="1" type="ORF">BCR34DRAFT_558483</name>
</gene>
<protein>
    <submittedName>
        <fullName evidence="1">Uncharacterized protein</fullName>
    </submittedName>
</protein>